<feature type="non-terminal residue" evidence="2">
    <location>
        <position position="171"/>
    </location>
</feature>
<dbReference type="STRING" id="215637.A0A4P9ZPH7"/>
<evidence type="ECO:0000313" key="2">
    <source>
        <dbReference type="EMBL" id="RKP35253.1"/>
    </source>
</evidence>
<dbReference type="PANTHER" id="PTHR19308:SF39">
    <property type="entry name" value="PHOSPHATIDYLCHOLINE TRANSFER PROTEIN"/>
    <property type="match status" value="1"/>
</dbReference>
<dbReference type="Gene3D" id="3.30.530.20">
    <property type="match status" value="1"/>
</dbReference>
<name>A0A4P9ZPH7_9FUNG</name>
<dbReference type="InterPro" id="IPR023393">
    <property type="entry name" value="START-like_dom_sf"/>
</dbReference>
<feature type="domain" description="START" evidence="1">
    <location>
        <begin position="1"/>
        <end position="171"/>
    </location>
</feature>
<dbReference type="PANTHER" id="PTHR19308">
    <property type="entry name" value="PHOSPHATIDYLCHOLINE TRANSFER PROTEIN"/>
    <property type="match status" value="1"/>
</dbReference>
<keyword evidence="3" id="KW-1185">Reference proteome</keyword>
<evidence type="ECO:0000313" key="3">
    <source>
        <dbReference type="Proteomes" id="UP000268162"/>
    </source>
</evidence>
<feature type="non-terminal residue" evidence="2">
    <location>
        <position position="1"/>
    </location>
</feature>
<sequence>LYEYRVKGVFADVEASVLDQVYTDLNYRKAWDVNMLGYDELGPQQYQYTVKYPFPLTNREYVYRIHKHTVVHQGRTYYVTLGSSLTEQGNYSGIPDRLVSAQTKLPKPSKGRTRVKQYFQALVVSALPIGRGCQVAMHYFENPDGHIPAFIINWVVKAGVPAFVKNLRDAC</sequence>
<proteinExistence type="predicted"/>
<dbReference type="PROSITE" id="PS50848">
    <property type="entry name" value="START"/>
    <property type="match status" value="1"/>
</dbReference>
<protein>
    <recommendedName>
        <fullName evidence="1">START domain-containing protein</fullName>
    </recommendedName>
</protein>
<dbReference type="InterPro" id="IPR051213">
    <property type="entry name" value="START_lipid_transfer"/>
</dbReference>
<organism evidence="2 3">
    <name type="scientific">Dimargaris cristalligena</name>
    <dbReference type="NCBI Taxonomy" id="215637"/>
    <lineage>
        <taxon>Eukaryota</taxon>
        <taxon>Fungi</taxon>
        <taxon>Fungi incertae sedis</taxon>
        <taxon>Zoopagomycota</taxon>
        <taxon>Kickxellomycotina</taxon>
        <taxon>Dimargaritomycetes</taxon>
        <taxon>Dimargaritales</taxon>
        <taxon>Dimargaritaceae</taxon>
        <taxon>Dimargaris</taxon>
    </lineage>
</organism>
<gene>
    <name evidence="2" type="ORF">BJ085DRAFT_4408</name>
</gene>
<dbReference type="GO" id="GO:0005737">
    <property type="term" value="C:cytoplasm"/>
    <property type="evidence" value="ECO:0007669"/>
    <property type="project" value="UniProtKB-ARBA"/>
</dbReference>
<dbReference type="Pfam" id="PF01852">
    <property type="entry name" value="START"/>
    <property type="match status" value="1"/>
</dbReference>
<evidence type="ECO:0000259" key="1">
    <source>
        <dbReference type="PROSITE" id="PS50848"/>
    </source>
</evidence>
<dbReference type="SUPFAM" id="SSF55961">
    <property type="entry name" value="Bet v1-like"/>
    <property type="match status" value="1"/>
</dbReference>
<dbReference type="EMBL" id="ML002918">
    <property type="protein sequence ID" value="RKP35253.1"/>
    <property type="molecule type" value="Genomic_DNA"/>
</dbReference>
<dbReference type="Proteomes" id="UP000268162">
    <property type="component" value="Unassembled WGS sequence"/>
</dbReference>
<dbReference type="GO" id="GO:0008289">
    <property type="term" value="F:lipid binding"/>
    <property type="evidence" value="ECO:0007669"/>
    <property type="project" value="InterPro"/>
</dbReference>
<reference evidence="3" key="1">
    <citation type="journal article" date="2018" name="Nat. Microbiol.">
        <title>Leveraging single-cell genomics to expand the fungal tree of life.</title>
        <authorList>
            <person name="Ahrendt S.R."/>
            <person name="Quandt C.A."/>
            <person name="Ciobanu D."/>
            <person name="Clum A."/>
            <person name="Salamov A."/>
            <person name="Andreopoulos B."/>
            <person name="Cheng J.F."/>
            <person name="Woyke T."/>
            <person name="Pelin A."/>
            <person name="Henrissat B."/>
            <person name="Reynolds N.K."/>
            <person name="Benny G.L."/>
            <person name="Smith M.E."/>
            <person name="James T.Y."/>
            <person name="Grigoriev I.V."/>
        </authorList>
    </citation>
    <scope>NUCLEOTIDE SEQUENCE [LARGE SCALE GENOMIC DNA]</scope>
    <source>
        <strain evidence="3">RSA 468</strain>
    </source>
</reference>
<dbReference type="AlphaFoldDB" id="A0A4P9ZPH7"/>
<dbReference type="InterPro" id="IPR002913">
    <property type="entry name" value="START_lipid-bd_dom"/>
</dbReference>
<accession>A0A4P9ZPH7</accession>